<protein>
    <submittedName>
        <fullName evidence="3">FAD-dependent catabolic D-arginine dehydrogenase DauA</fullName>
    </submittedName>
</protein>
<gene>
    <name evidence="3" type="primary">dauA</name>
    <name evidence="3" type="ORF">PSU4_53010</name>
</gene>
<evidence type="ECO:0000313" key="4">
    <source>
        <dbReference type="Proteomes" id="UP000321685"/>
    </source>
</evidence>
<reference evidence="3 4" key="1">
    <citation type="submission" date="2019-07" db="EMBL/GenBank/DDBJ databases">
        <title>Whole genome shotgun sequence of Pseudonocardia sulfidoxydans NBRC 16205.</title>
        <authorList>
            <person name="Hosoyama A."/>
            <person name="Uohara A."/>
            <person name="Ohji S."/>
            <person name="Ichikawa N."/>
        </authorList>
    </citation>
    <scope>NUCLEOTIDE SEQUENCE [LARGE SCALE GENOMIC DNA]</scope>
    <source>
        <strain evidence="3 4">NBRC 16205</strain>
    </source>
</reference>
<organism evidence="3 4">
    <name type="scientific">Pseudonocardia sulfidoxydans NBRC 16205</name>
    <dbReference type="NCBI Taxonomy" id="1223511"/>
    <lineage>
        <taxon>Bacteria</taxon>
        <taxon>Bacillati</taxon>
        <taxon>Actinomycetota</taxon>
        <taxon>Actinomycetes</taxon>
        <taxon>Pseudonocardiales</taxon>
        <taxon>Pseudonocardiaceae</taxon>
        <taxon>Pseudonocardia</taxon>
    </lineage>
</organism>
<sequence>MTSTNGSVDVVVIGGGIAGASVAYELAAHRRVLLLEAEQALATHSTARSAATCIPGHGTAPVRALVAASLQRFAALAEELDAPPLLTPRTVIWAGFDDDGVRGVDALLAERAGEPLAPQRISPVEAERLCPVLRPGAVQAAASTSSSADVDAAALHAAYVRGLRRRGGQVRTSARVTGIDRLADGWRVHVGGSTTDVPDVVDAAGAWADVVARAAGVAPIGLTPLRRTAAVLSVAEPERLAGVDGGLQAMVTEVGERFYFKSESGGLLASPGDETPSDPVDARPDALDVALALERVAAVTTLGLRSVRTSWAGLRSFVADRRPVVGARPRDPGFHFVAGQGGSGIETSPALGALAAAVVTGTPVPSDIDLDPGELSPSRLK</sequence>
<dbReference type="InterPro" id="IPR036188">
    <property type="entry name" value="FAD/NAD-bd_sf"/>
</dbReference>
<dbReference type="Gene3D" id="3.30.9.10">
    <property type="entry name" value="D-Amino Acid Oxidase, subunit A, domain 2"/>
    <property type="match status" value="1"/>
</dbReference>
<feature type="domain" description="FAD dependent oxidoreductase" evidence="2">
    <location>
        <begin position="9"/>
        <end position="357"/>
    </location>
</feature>
<evidence type="ECO:0000313" key="3">
    <source>
        <dbReference type="EMBL" id="GEL26347.1"/>
    </source>
</evidence>
<dbReference type="GO" id="GO:0005737">
    <property type="term" value="C:cytoplasm"/>
    <property type="evidence" value="ECO:0007669"/>
    <property type="project" value="TreeGrafter"/>
</dbReference>
<keyword evidence="1" id="KW-0560">Oxidoreductase</keyword>
<comment type="caution">
    <text evidence="3">The sequence shown here is derived from an EMBL/GenBank/DDBJ whole genome shotgun (WGS) entry which is preliminary data.</text>
</comment>
<dbReference type="RefSeq" id="WP_186817200.1">
    <property type="nucleotide sequence ID" value="NZ_BJVJ01000086.1"/>
</dbReference>
<keyword evidence="4" id="KW-1185">Reference proteome</keyword>
<evidence type="ECO:0000256" key="1">
    <source>
        <dbReference type="ARBA" id="ARBA00023002"/>
    </source>
</evidence>
<dbReference type="AlphaFoldDB" id="A0A511DPS1"/>
<accession>A0A511DPS1</accession>
<dbReference type="Pfam" id="PF01266">
    <property type="entry name" value="DAO"/>
    <property type="match status" value="1"/>
</dbReference>
<dbReference type="EMBL" id="BJVJ01000086">
    <property type="protein sequence ID" value="GEL26347.1"/>
    <property type="molecule type" value="Genomic_DNA"/>
</dbReference>
<dbReference type="InterPro" id="IPR006076">
    <property type="entry name" value="FAD-dep_OxRdtase"/>
</dbReference>
<dbReference type="Proteomes" id="UP000321685">
    <property type="component" value="Unassembled WGS sequence"/>
</dbReference>
<dbReference type="SUPFAM" id="SSF51905">
    <property type="entry name" value="FAD/NAD(P)-binding domain"/>
    <property type="match status" value="1"/>
</dbReference>
<proteinExistence type="predicted"/>
<name>A0A511DPS1_9PSEU</name>
<dbReference type="PANTHER" id="PTHR13847:SF287">
    <property type="entry name" value="FAD-DEPENDENT OXIDOREDUCTASE DOMAIN-CONTAINING PROTEIN 1"/>
    <property type="match status" value="1"/>
</dbReference>
<dbReference type="Gene3D" id="3.50.50.60">
    <property type="entry name" value="FAD/NAD(P)-binding domain"/>
    <property type="match status" value="1"/>
</dbReference>
<dbReference type="PANTHER" id="PTHR13847">
    <property type="entry name" value="SARCOSINE DEHYDROGENASE-RELATED"/>
    <property type="match status" value="1"/>
</dbReference>
<dbReference type="GO" id="GO:0016491">
    <property type="term" value="F:oxidoreductase activity"/>
    <property type="evidence" value="ECO:0007669"/>
    <property type="project" value="UniProtKB-KW"/>
</dbReference>
<evidence type="ECO:0000259" key="2">
    <source>
        <dbReference type="Pfam" id="PF01266"/>
    </source>
</evidence>